<dbReference type="Gramene" id="evm.model.05.2132">
    <property type="protein sequence ID" value="cds.evm.model.05.2132"/>
    <property type="gene ID" value="evm.TU.05.2132"/>
</dbReference>
<evidence type="ECO:0000256" key="1">
    <source>
        <dbReference type="ARBA" id="ARBA00022692"/>
    </source>
</evidence>
<dbReference type="InterPro" id="IPR030184">
    <property type="entry name" value="WAT1-related"/>
</dbReference>
<dbReference type="EMBL" id="UZAU01000550">
    <property type="status" value="NOT_ANNOTATED_CDS"/>
    <property type="molecule type" value="Genomic_DNA"/>
</dbReference>
<sequence length="120" mass="12964">MAQEIQLETHNSDGGNSLWRSLLLKGISLTSPAMATSMPNLTPGLIFIIAWILRYEKVKLSCMYSKVKIAGTLLCVAAIFVLSTNVVLQAATLADLPAPISLCAFTSLIGVFLTKDIEYC</sequence>
<evidence type="ECO:0008006" key="7">
    <source>
        <dbReference type="Google" id="ProtNLM"/>
    </source>
</evidence>
<evidence type="ECO:0000313" key="6">
    <source>
        <dbReference type="Proteomes" id="UP000596661"/>
    </source>
</evidence>
<reference evidence="5" key="2">
    <citation type="submission" date="2021-03" db="UniProtKB">
        <authorList>
            <consortium name="EnsemblPlants"/>
        </authorList>
    </citation>
    <scope>IDENTIFICATION</scope>
</reference>
<dbReference type="AlphaFoldDB" id="A0A803PPF7"/>
<proteinExistence type="predicted"/>
<feature type="transmembrane region" description="Helical" evidence="4">
    <location>
        <begin position="67"/>
        <end position="90"/>
    </location>
</feature>
<evidence type="ECO:0000256" key="3">
    <source>
        <dbReference type="ARBA" id="ARBA00023136"/>
    </source>
</evidence>
<dbReference type="EnsemblPlants" id="evm.model.05.2132">
    <property type="protein sequence ID" value="cds.evm.model.05.2132"/>
    <property type="gene ID" value="evm.TU.05.2132"/>
</dbReference>
<accession>A0A803PPF7</accession>
<keyword evidence="3 4" id="KW-0472">Membrane</keyword>
<dbReference type="PANTHER" id="PTHR31218">
    <property type="entry name" value="WAT1-RELATED PROTEIN"/>
    <property type="match status" value="1"/>
</dbReference>
<keyword evidence="2 4" id="KW-1133">Transmembrane helix</keyword>
<evidence type="ECO:0000256" key="2">
    <source>
        <dbReference type="ARBA" id="ARBA00022989"/>
    </source>
</evidence>
<feature type="transmembrane region" description="Helical" evidence="4">
    <location>
        <begin position="38"/>
        <end position="55"/>
    </location>
</feature>
<feature type="transmembrane region" description="Helical" evidence="4">
    <location>
        <begin position="96"/>
        <end position="114"/>
    </location>
</feature>
<keyword evidence="1 4" id="KW-0812">Transmembrane</keyword>
<name>A0A803PPF7_CANSA</name>
<reference evidence="5" key="1">
    <citation type="submission" date="2018-11" db="EMBL/GenBank/DDBJ databases">
        <authorList>
            <person name="Grassa J C."/>
        </authorList>
    </citation>
    <scope>NUCLEOTIDE SEQUENCE [LARGE SCALE GENOMIC DNA]</scope>
</reference>
<evidence type="ECO:0000313" key="5">
    <source>
        <dbReference type="EnsemblPlants" id="cds.evm.model.05.2132"/>
    </source>
</evidence>
<keyword evidence="6" id="KW-1185">Reference proteome</keyword>
<dbReference type="Proteomes" id="UP000596661">
    <property type="component" value="Chromosome 5"/>
</dbReference>
<organism evidence="5 6">
    <name type="scientific">Cannabis sativa</name>
    <name type="common">Hemp</name>
    <name type="synonym">Marijuana</name>
    <dbReference type="NCBI Taxonomy" id="3483"/>
    <lineage>
        <taxon>Eukaryota</taxon>
        <taxon>Viridiplantae</taxon>
        <taxon>Streptophyta</taxon>
        <taxon>Embryophyta</taxon>
        <taxon>Tracheophyta</taxon>
        <taxon>Spermatophyta</taxon>
        <taxon>Magnoliopsida</taxon>
        <taxon>eudicotyledons</taxon>
        <taxon>Gunneridae</taxon>
        <taxon>Pentapetalae</taxon>
        <taxon>rosids</taxon>
        <taxon>fabids</taxon>
        <taxon>Rosales</taxon>
        <taxon>Cannabaceae</taxon>
        <taxon>Cannabis</taxon>
    </lineage>
</organism>
<dbReference type="GO" id="GO:0016020">
    <property type="term" value="C:membrane"/>
    <property type="evidence" value="ECO:0007669"/>
    <property type="project" value="InterPro"/>
</dbReference>
<dbReference type="GO" id="GO:0022857">
    <property type="term" value="F:transmembrane transporter activity"/>
    <property type="evidence" value="ECO:0007669"/>
    <property type="project" value="InterPro"/>
</dbReference>
<protein>
    <recommendedName>
        <fullName evidence="7">WAT1-related protein</fullName>
    </recommendedName>
</protein>
<evidence type="ECO:0000256" key="4">
    <source>
        <dbReference type="SAM" id="Phobius"/>
    </source>
</evidence>